<dbReference type="CDD" id="cd04196">
    <property type="entry name" value="GT_2_like_d"/>
    <property type="match status" value="1"/>
</dbReference>
<dbReference type="InterPro" id="IPR001173">
    <property type="entry name" value="Glyco_trans_2-like"/>
</dbReference>
<evidence type="ECO:0000259" key="1">
    <source>
        <dbReference type="Pfam" id="PF00535"/>
    </source>
</evidence>
<comment type="caution">
    <text evidence="2">The sequence shown here is derived from an EMBL/GenBank/DDBJ whole genome shotgun (WGS) entry which is preliminary data.</text>
</comment>
<dbReference type="Proteomes" id="UP000179243">
    <property type="component" value="Unassembled WGS sequence"/>
</dbReference>
<name>A0A1F7FG71_UNCRA</name>
<dbReference type="SUPFAM" id="SSF53448">
    <property type="entry name" value="Nucleotide-diphospho-sugar transferases"/>
    <property type="match status" value="1"/>
</dbReference>
<dbReference type="InterPro" id="IPR029044">
    <property type="entry name" value="Nucleotide-diphossugar_trans"/>
</dbReference>
<evidence type="ECO:0000313" key="3">
    <source>
        <dbReference type="Proteomes" id="UP000179243"/>
    </source>
</evidence>
<proteinExistence type="predicted"/>
<dbReference type="AlphaFoldDB" id="A0A1F7FG71"/>
<reference evidence="2 3" key="1">
    <citation type="journal article" date="2016" name="Nat. Commun.">
        <title>Thousands of microbial genomes shed light on interconnected biogeochemical processes in an aquifer system.</title>
        <authorList>
            <person name="Anantharaman K."/>
            <person name="Brown C.T."/>
            <person name="Hug L.A."/>
            <person name="Sharon I."/>
            <person name="Castelle C.J."/>
            <person name="Probst A.J."/>
            <person name="Thomas B.C."/>
            <person name="Singh A."/>
            <person name="Wilkins M.J."/>
            <person name="Karaoz U."/>
            <person name="Brodie E.L."/>
            <person name="Williams K.H."/>
            <person name="Hubbard S.S."/>
            <person name="Banfield J.F."/>
        </authorList>
    </citation>
    <scope>NUCLEOTIDE SEQUENCE [LARGE SCALE GENOMIC DNA]</scope>
</reference>
<protein>
    <recommendedName>
        <fullName evidence="1">Glycosyltransferase 2-like domain-containing protein</fullName>
    </recommendedName>
</protein>
<sequence length="301" mass="33767">MNVTIALALYNGAGFIRELLDSLVLQTKPVTEVIASDDGSTDKTLDILAEYAGRLPLTVIRNPGKKGATWNFENALRSCHGEYVALCDQDDIWEPGKVERLLQGIKHASLVHSDASVIDHQGAIVAPSFSRQIHKQTRTEFKKLLFRNSVTGCTSMFRRELLDRALPFPEGLPVHDWWLALVAEKTTGITYVPETLTRYRQHGGNLFGNNDARGGTVSQAWQVLTGNPDWISAKLRPDLRAPLYHCVLENIQRLGLTAEEQQECRRLQNLIAQTLVSSGHTKRSLRSSVRAAWEIFRYSCF</sequence>
<dbReference type="PANTHER" id="PTHR43685">
    <property type="entry name" value="GLYCOSYLTRANSFERASE"/>
    <property type="match status" value="1"/>
</dbReference>
<gene>
    <name evidence="2" type="ORF">A2519_03880</name>
</gene>
<organism evidence="2 3">
    <name type="scientific">Candidatus Raymondbacteria bacterium RIFOXYD12_FULL_49_13</name>
    <dbReference type="NCBI Taxonomy" id="1817890"/>
    <lineage>
        <taxon>Bacteria</taxon>
        <taxon>Raymondiibacteriota</taxon>
    </lineage>
</organism>
<dbReference type="InterPro" id="IPR050834">
    <property type="entry name" value="Glycosyltransf_2"/>
</dbReference>
<dbReference type="Gene3D" id="3.90.550.10">
    <property type="entry name" value="Spore Coat Polysaccharide Biosynthesis Protein SpsA, Chain A"/>
    <property type="match status" value="1"/>
</dbReference>
<dbReference type="PANTHER" id="PTHR43685:SF11">
    <property type="entry name" value="GLYCOSYLTRANSFERASE TAGX-RELATED"/>
    <property type="match status" value="1"/>
</dbReference>
<evidence type="ECO:0000313" key="2">
    <source>
        <dbReference type="EMBL" id="OGK05700.1"/>
    </source>
</evidence>
<dbReference type="Pfam" id="PF00535">
    <property type="entry name" value="Glycos_transf_2"/>
    <property type="match status" value="1"/>
</dbReference>
<feature type="domain" description="Glycosyltransferase 2-like" evidence="1">
    <location>
        <begin position="5"/>
        <end position="164"/>
    </location>
</feature>
<dbReference type="EMBL" id="MFYX01000050">
    <property type="protein sequence ID" value="OGK05700.1"/>
    <property type="molecule type" value="Genomic_DNA"/>
</dbReference>
<accession>A0A1F7FG71</accession>